<proteinExistence type="predicted"/>
<dbReference type="AlphaFoldDB" id="A0A6J6P9F7"/>
<name>A0A6J6P9F7_9ZZZZ</name>
<evidence type="ECO:0000313" key="2">
    <source>
        <dbReference type="EMBL" id="CAB4695427.1"/>
    </source>
</evidence>
<reference evidence="2" key="1">
    <citation type="submission" date="2020-05" db="EMBL/GenBank/DDBJ databases">
        <authorList>
            <person name="Chiriac C."/>
            <person name="Salcher M."/>
            <person name="Ghai R."/>
            <person name="Kavagutti S V."/>
        </authorList>
    </citation>
    <scope>NUCLEOTIDE SEQUENCE</scope>
</reference>
<accession>A0A6J6P9F7</accession>
<dbReference type="PROSITE" id="PS51833">
    <property type="entry name" value="HDOD"/>
    <property type="match status" value="1"/>
</dbReference>
<dbReference type="Gene3D" id="1.10.3210.10">
    <property type="entry name" value="Hypothetical protein af1432"/>
    <property type="match status" value="1"/>
</dbReference>
<sequence length="291" mass="30404">MQDARNLAEMLSRADRLPTGDAAAVLKVANLCAGREASADAVAGSAGRDVRFSAELLRLANSAFSAPREPIVSLPVAITRLGLSLVESLARAFSASGLLRGCPDPELAQRIHQHSVRTGVMAYAFADGGLSRDEALAAGLLQNTGLYLFAFAAPTSLKRLTVADTTDRLFYELEYETFGTTHAEAGAALASKWGFPAPLVEVMAEHDLPIPSTRIGAVARLADLVARQQGYGIEPPEEIHPGLAIKAQVTDAAGLLEVKLPTLAGTIDALDRLVGISPVVSGANAPMSLVA</sequence>
<feature type="domain" description="HDOD" evidence="1">
    <location>
        <begin position="18"/>
        <end position="209"/>
    </location>
</feature>
<dbReference type="EMBL" id="CAEZXP010000002">
    <property type="protein sequence ID" value="CAB4695427.1"/>
    <property type="molecule type" value="Genomic_DNA"/>
</dbReference>
<dbReference type="SUPFAM" id="SSF109604">
    <property type="entry name" value="HD-domain/PDEase-like"/>
    <property type="match status" value="1"/>
</dbReference>
<gene>
    <name evidence="2" type="ORF">UFOPK2399_00990</name>
</gene>
<dbReference type="InterPro" id="IPR052340">
    <property type="entry name" value="RNase_Y/CdgJ"/>
</dbReference>
<protein>
    <submittedName>
        <fullName evidence="2">Unannotated protein</fullName>
    </submittedName>
</protein>
<evidence type="ECO:0000259" key="1">
    <source>
        <dbReference type="PROSITE" id="PS51833"/>
    </source>
</evidence>
<dbReference type="Pfam" id="PF08668">
    <property type="entry name" value="HDOD"/>
    <property type="match status" value="1"/>
</dbReference>
<dbReference type="InterPro" id="IPR013976">
    <property type="entry name" value="HDOD"/>
</dbReference>
<dbReference type="PANTHER" id="PTHR33525:SF3">
    <property type="entry name" value="RIBONUCLEASE Y"/>
    <property type="match status" value="1"/>
</dbReference>
<dbReference type="PANTHER" id="PTHR33525">
    <property type="match status" value="1"/>
</dbReference>
<organism evidence="2">
    <name type="scientific">freshwater metagenome</name>
    <dbReference type="NCBI Taxonomy" id="449393"/>
    <lineage>
        <taxon>unclassified sequences</taxon>
        <taxon>metagenomes</taxon>
        <taxon>ecological metagenomes</taxon>
    </lineage>
</organism>